<accession>A0ACC2NSA5</accession>
<evidence type="ECO:0000313" key="2">
    <source>
        <dbReference type="Proteomes" id="UP001239111"/>
    </source>
</evidence>
<dbReference type="EMBL" id="CM056743">
    <property type="protein sequence ID" value="KAJ8673987.1"/>
    <property type="molecule type" value="Genomic_DNA"/>
</dbReference>
<comment type="caution">
    <text evidence="1">The sequence shown here is derived from an EMBL/GenBank/DDBJ whole genome shotgun (WGS) entry which is preliminary data.</text>
</comment>
<reference evidence="1" key="1">
    <citation type="submission" date="2023-04" db="EMBL/GenBank/DDBJ databases">
        <title>A chromosome-level genome assembly of the parasitoid wasp Eretmocerus hayati.</title>
        <authorList>
            <person name="Zhong Y."/>
            <person name="Liu S."/>
            <person name="Liu Y."/>
        </authorList>
    </citation>
    <scope>NUCLEOTIDE SEQUENCE</scope>
    <source>
        <strain evidence="1">ZJU_SS_LIU_2023</strain>
    </source>
</reference>
<dbReference type="Proteomes" id="UP001239111">
    <property type="component" value="Chromosome 3"/>
</dbReference>
<sequence length="437" mass="50633">MAPRREKSNLNPSYAKACYSQLRSWSKSQDKWKQLSTFATDPRKLFWPSLLFVVLEALINVVVIERVPYTEIDWRAYMQEVEGVLNGTLDYSQLKGDTGPLVYPAGFVYIFTGLYYITSRGVNVKLAQYIFGVLHIVLLILVFRIYARSKKVPPWVLILVFSTSYRIHSIFVLRLFNDPIAMIFLFASINAFMDQRWYLGSILYSLAVSVKMNILLFAPALLIAYISNLGVINTCIQLSICAFLQLLLGAPFLISNPISYIKGAFNLGRIFEYKWTVNWRFLPEDIFISPYFHFSLLIMHILTLIYFAPKWKKYLDSYRKLISIQKELRPQFTSKSNVDMSTTSQLFILPMFAANFIGLVFSRSLHYQFYVWYYHTLPYLVWCCDYKTATKLVILGLVELCWNTYPSTVFSSACLHMCHLGLLYGLNSHISKTLKTS</sequence>
<keyword evidence="2" id="KW-1185">Reference proteome</keyword>
<gene>
    <name evidence="1" type="ORF">QAD02_005249</name>
</gene>
<evidence type="ECO:0000313" key="1">
    <source>
        <dbReference type="EMBL" id="KAJ8673987.1"/>
    </source>
</evidence>
<organism evidence="1 2">
    <name type="scientific">Eretmocerus hayati</name>
    <dbReference type="NCBI Taxonomy" id="131215"/>
    <lineage>
        <taxon>Eukaryota</taxon>
        <taxon>Metazoa</taxon>
        <taxon>Ecdysozoa</taxon>
        <taxon>Arthropoda</taxon>
        <taxon>Hexapoda</taxon>
        <taxon>Insecta</taxon>
        <taxon>Pterygota</taxon>
        <taxon>Neoptera</taxon>
        <taxon>Endopterygota</taxon>
        <taxon>Hymenoptera</taxon>
        <taxon>Apocrita</taxon>
        <taxon>Proctotrupomorpha</taxon>
        <taxon>Chalcidoidea</taxon>
        <taxon>Aphelinidae</taxon>
        <taxon>Aphelininae</taxon>
        <taxon>Eretmocerus</taxon>
    </lineage>
</organism>
<protein>
    <submittedName>
        <fullName evidence="1">Uncharacterized protein</fullName>
    </submittedName>
</protein>
<proteinExistence type="predicted"/>
<name>A0ACC2NSA5_9HYME</name>